<keyword evidence="2" id="KW-1185">Reference proteome</keyword>
<comment type="caution">
    <text evidence="1">The sequence shown here is derived from an EMBL/GenBank/DDBJ whole genome shotgun (WGS) entry which is preliminary data.</text>
</comment>
<name>A0ACC5Y5K5_9TELE</name>
<gene>
    <name evidence="1" type="ORF">PDJAM_G00191560</name>
</gene>
<evidence type="ECO:0000313" key="1">
    <source>
        <dbReference type="EMBL" id="MCJ8731050.1"/>
    </source>
</evidence>
<protein>
    <submittedName>
        <fullName evidence="1">Uncharacterized protein</fullName>
    </submittedName>
</protein>
<proteinExistence type="predicted"/>
<dbReference type="EMBL" id="CM040977">
    <property type="protein sequence ID" value="MCJ8731050.1"/>
    <property type="molecule type" value="Genomic_DNA"/>
</dbReference>
<reference evidence="1" key="1">
    <citation type="submission" date="2020-02" db="EMBL/GenBank/DDBJ databases">
        <title>Genome sequencing of the panga catfish, Pangasius djambal.</title>
        <authorList>
            <person name="Wen M."/>
            <person name="Zahm M."/>
            <person name="Roques C."/>
            <person name="Cabau C."/>
            <person name="Klopp C."/>
            <person name="Donnadieu C."/>
            <person name="Jouanno E."/>
            <person name="Avarre J.-C."/>
            <person name="Campet M."/>
            <person name="Ha T."/>
            <person name="Dugue R."/>
            <person name="Lampietro C."/>
            <person name="Louis A."/>
            <person name="Herpin A."/>
            <person name="Echchiki A."/>
            <person name="Berthelot C."/>
            <person name="Parey E."/>
            <person name="Roest-Crollius H."/>
            <person name="Braasch I."/>
            <person name="Postlethwait J.H."/>
            <person name="Bobe J."/>
            <person name="Montfort J."/>
            <person name="Bouchez O."/>
            <person name="Begum T."/>
            <person name="Schartl M."/>
            <person name="Gustiano R."/>
            <person name="Guiguen Y."/>
        </authorList>
    </citation>
    <scope>NUCLEOTIDE SEQUENCE</scope>
    <source>
        <strain evidence="1">Pdj_M5554</strain>
    </source>
</reference>
<organism evidence="1 2">
    <name type="scientific">Pangasius djambal</name>
    <dbReference type="NCBI Taxonomy" id="1691987"/>
    <lineage>
        <taxon>Eukaryota</taxon>
        <taxon>Metazoa</taxon>
        <taxon>Chordata</taxon>
        <taxon>Craniata</taxon>
        <taxon>Vertebrata</taxon>
        <taxon>Euteleostomi</taxon>
        <taxon>Actinopterygii</taxon>
        <taxon>Neopterygii</taxon>
        <taxon>Teleostei</taxon>
        <taxon>Ostariophysi</taxon>
        <taxon>Siluriformes</taxon>
        <taxon>Pangasiidae</taxon>
        <taxon>Pangasius</taxon>
    </lineage>
</organism>
<dbReference type="Proteomes" id="UP000830395">
    <property type="component" value="Chromosome 3"/>
</dbReference>
<sequence length="1385" mass="155405">MLTMNSKNTRQLVIQDVALVKVDRQDVFHSIRRMAVRSRLARLGSLRSLGSPGSPGSPGGWRRLSLFSGPSPSSWSKVVSDAEKIVGYPTSFMSLRCLLSDELSNVAMHVRKLVGTKHPLLNTARGFVYDSKHNLQMRGLVVLLMSKAAGRSGSSSDGLLPDMISGIYPSQRSLAEITELIHTAFLVHRGIVNLKEWTFSDGTLKDMQFGNKMAVLSGDFLLANACTGLAQLNNTKRSLAEITELIHTAFLVHRGIVNLKEWTFSDGTLKDMQFGNKMAVLSGDFLLANACTGLAQLNNTKVVELISSAIGDLVQGVYYENSNSAEEGKLSVASWEDQAFLSHGALLAKSCQAAMELARHDAEAQTLAYAYGKHLALAHKLNSDLQPFMKSGSDPVVFSLDSAPAVFHRLIVGHEIWTRQLQQAQNSTTQTDYSKLWTGIRSGGGVKQAVDLCTQHGNTALEALRRFPPSEARSALENIASAVTRWQEALWYRFARRQAGRPVVSAATAPGRSGCEAGRCHSSVKRELVSVFPPGDGDFCGLEIRRLSSSLMTHQRTARRRGAAQTGEMSSSEYGVKSDAHALDKEVKVEKDTDDISDAETKQNSEDKSLNCFTQRIAKRSASNGFDGLYSEQNQSTGRKKAKVTLQVGELFQDGGSEETPRSPQDKTISSYRKPLYGISHRITEKKATSSMDQHESGVRVSRNGILFPKLDSPIHVRFDAASSSRSSTSPVSSDSHLYPLFEKMFFILNSLNSSMSQLHSKVDLLSLEVTRIKKQIKPSEMAMEFQPPPEYQLTREELGQLVEQTTTAGELGCRLLVQLFPELFTAKECAHGCRACGIASKTALDSLHLQLVRNYVESCYPLVKNGNVWQNECLPQINDFFNRFWAQKDMESGQVCGKRTGFDVDQNHDCHFINEDGQDERLSLDSGENPTMNGSHFGQVKSDLVFDSQESGENPDDITSAEEFVIFLLNRLFPEVFEEGRLPEGHRTVGELIVNSDRLEIIRKYMEANFPEMPEDTWLQLCVQRMEEALENVSSNGGDQENHPEEIYNPISLPDDVSIVKISDFSDYEKCNRRSKRLLLEPVDFNKMDIPCPDFEVPEEYLLTKEQLRSIYNSSLSIGNFASRLLVLMFPELFTQENTRKHYNCSGSLGKKQLDPIRINLIRHYVQLLYPRAKNDRVWTLEFVGKLDERCRRRDTEQRRSYQQQRKIYTSDLDPDLGDFVTASQIASERPKEDFEVPSLPPEKSSKDFCKIPLEDLKVSAPDFPVPSTYLLTDPEVREIVQQSLSVGNFAARLLVRLFPELFTHENLRLQYNHSGACNKKQLDPVRLRLIRHYVEAVYPADKMEEVWHYECVPSIDERCRRPNRKKCDILKKAKRSNSAVSCS</sequence>
<accession>A0ACC5Y5K5</accession>
<evidence type="ECO:0000313" key="2">
    <source>
        <dbReference type="Proteomes" id="UP000830395"/>
    </source>
</evidence>